<dbReference type="RefSeq" id="XP_024944944.1">
    <property type="nucleotide sequence ID" value="XM_025089176.1"/>
</dbReference>
<dbReference type="GO" id="GO:0016799">
    <property type="term" value="F:hydrolase activity, hydrolyzing N-glycosyl compounds"/>
    <property type="evidence" value="ECO:0007669"/>
    <property type="project" value="InterPro"/>
</dbReference>
<protein>
    <submittedName>
        <fullName evidence="4 5">Uncharacterized protein C1683.06c</fullName>
    </submittedName>
</protein>
<keyword evidence="3" id="KW-1185">Reference proteome</keyword>
<organism evidence="3 4">
    <name type="scientific">Cephus cinctus</name>
    <name type="common">Wheat stem sawfly</name>
    <dbReference type="NCBI Taxonomy" id="211228"/>
    <lineage>
        <taxon>Eukaryota</taxon>
        <taxon>Metazoa</taxon>
        <taxon>Ecdysozoa</taxon>
        <taxon>Arthropoda</taxon>
        <taxon>Hexapoda</taxon>
        <taxon>Insecta</taxon>
        <taxon>Pterygota</taxon>
        <taxon>Neoptera</taxon>
        <taxon>Endopterygota</taxon>
        <taxon>Hymenoptera</taxon>
        <taxon>Cephoidea</taxon>
        <taxon>Cephidae</taxon>
        <taxon>Cephus</taxon>
    </lineage>
</organism>
<evidence type="ECO:0000313" key="3">
    <source>
        <dbReference type="Proteomes" id="UP000694920"/>
    </source>
</evidence>
<evidence type="ECO:0000313" key="8">
    <source>
        <dbReference type="RefSeq" id="XP_024944943.1"/>
    </source>
</evidence>
<evidence type="ECO:0000313" key="6">
    <source>
        <dbReference type="RefSeq" id="XP_015603975.1"/>
    </source>
</evidence>
<dbReference type="AlphaFoldDB" id="A0AAJ7C7X4"/>
<dbReference type="Pfam" id="PF01156">
    <property type="entry name" value="IU_nuc_hydro"/>
    <property type="match status" value="1"/>
</dbReference>
<gene>
    <name evidence="4 5 6 7 8 9" type="primary">LOC107271916</name>
</gene>
<dbReference type="KEGG" id="ccin:107271916"/>
<evidence type="ECO:0000259" key="2">
    <source>
        <dbReference type="Pfam" id="PF01156"/>
    </source>
</evidence>
<dbReference type="GeneID" id="107271916"/>
<dbReference type="PANTHER" id="PTHR46190">
    <property type="entry name" value="SI:CH211-201H21.5-RELATED"/>
    <property type="match status" value="1"/>
</dbReference>
<evidence type="ECO:0000313" key="7">
    <source>
        <dbReference type="RefSeq" id="XP_015603976.1"/>
    </source>
</evidence>
<dbReference type="InterPro" id="IPR001910">
    <property type="entry name" value="Inosine/uridine_hydrolase_dom"/>
</dbReference>
<evidence type="ECO:0000313" key="9">
    <source>
        <dbReference type="RefSeq" id="XP_024944944.1"/>
    </source>
</evidence>
<comment type="similarity">
    <text evidence="1">Belongs to the IUNH family.</text>
</comment>
<dbReference type="SUPFAM" id="SSF53590">
    <property type="entry name" value="Nucleoside hydrolase"/>
    <property type="match status" value="1"/>
</dbReference>
<dbReference type="RefSeq" id="XP_015603975.1">
    <property type="nucleotide sequence ID" value="XM_015748489.2"/>
</dbReference>
<feature type="domain" description="Inosine/uridine-preferring nucleoside hydrolase" evidence="2">
    <location>
        <begin position="6"/>
        <end position="308"/>
    </location>
</feature>
<sequence>MERRKVIIDCDGGTDDALALVILIAAHNIDKIEIIGITCVNGNTNLDNVVKNVFRTLQICNASSIPVFKGAHSPFLATENAKRTAMERFHGTDGFGDIYTDEPDISRLQTEHAVDALHGLTANNPGEVTVICLGPLTNIALTIKMFPKFLEFVKDFYIMGGNHTAQGNITAQAEFNFYADPESVHMVLSSNDKPLWLIPWETCLRSNISHKWRHEVFSQIDTPVVKMMNDIEHKVYSQSKKVKPFYSPCDAFVAGVFLRPDMAKTVVEYHADIELNGMLTRGQVVLDHLKSNKPNVYLITDIDFELFQELLIFAANPLMYKKHII</sequence>
<dbReference type="RefSeq" id="XP_024944943.1">
    <property type="nucleotide sequence ID" value="XM_025089175.1"/>
</dbReference>
<name>A0AAJ7C7X4_CEPCN</name>
<dbReference type="PANTHER" id="PTHR46190:SF1">
    <property type="entry name" value="SI:CH211-201H21.5"/>
    <property type="match status" value="1"/>
</dbReference>
<evidence type="ECO:0000256" key="1">
    <source>
        <dbReference type="ARBA" id="ARBA00009176"/>
    </source>
</evidence>
<evidence type="ECO:0000313" key="5">
    <source>
        <dbReference type="RefSeq" id="XP_015603974.1"/>
    </source>
</evidence>
<dbReference type="InterPro" id="IPR052775">
    <property type="entry name" value="IUN_hydrolase"/>
</dbReference>
<dbReference type="RefSeq" id="XP_015603974.1">
    <property type="nucleotide sequence ID" value="XM_015748488.1"/>
</dbReference>
<dbReference type="Proteomes" id="UP000694920">
    <property type="component" value="Unplaced"/>
</dbReference>
<dbReference type="RefSeq" id="XP_015603973.1">
    <property type="nucleotide sequence ID" value="XM_015748487.1"/>
</dbReference>
<reference evidence="4 5" key="1">
    <citation type="submission" date="2025-04" db="UniProtKB">
        <authorList>
            <consortium name="RefSeq"/>
        </authorList>
    </citation>
    <scope>IDENTIFICATION</scope>
</reference>
<dbReference type="CDD" id="cd02649">
    <property type="entry name" value="nuc_hydro_CeIAG"/>
    <property type="match status" value="1"/>
</dbReference>
<accession>A0AAJ7C7X4</accession>
<dbReference type="RefSeq" id="XP_015603976.1">
    <property type="nucleotide sequence ID" value="XM_015748490.1"/>
</dbReference>
<evidence type="ECO:0000313" key="4">
    <source>
        <dbReference type="RefSeq" id="XP_015603973.1"/>
    </source>
</evidence>
<dbReference type="InterPro" id="IPR036452">
    <property type="entry name" value="Ribo_hydro-like"/>
</dbReference>
<proteinExistence type="inferred from homology"/>
<dbReference type="Gene3D" id="3.90.245.10">
    <property type="entry name" value="Ribonucleoside hydrolase-like"/>
    <property type="match status" value="1"/>
</dbReference>